<gene>
    <name evidence="2" type="ORF">E6C64_06435</name>
</gene>
<keyword evidence="3" id="KW-1185">Reference proteome</keyword>
<dbReference type="EMBL" id="SSSM01000003">
    <property type="protein sequence ID" value="THG31700.1"/>
    <property type="molecule type" value="Genomic_DNA"/>
</dbReference>
<sequence length="115" mass="12477">MEKDRATALAEELKARQHDLAAAKTRVADAKDLRRRLVPAVALAYANMRASASAGDRKIWLDARTAKREAAAEIVAAKAAKKQARERRDQARAAYHQAIDSPVVDPATSRVGTTS</sequence>
<protein>
    <submittedName>
        <fullName evidence="2">Uncharacterized protein</fullName>
    </submittedName>
</protein>
<reference evidence="2 3" key="1">
    <citation type="submission" date="2019-04" db="EMBL/GenBank/DDBJ databases">
        <authorList>
            <person name="Jiang L."/>
        </authorList>
    </citation>
    <scope>NUCLEOTIDE SEQUENCE [LARGE SCALE GENOMIC DNA]</scope>
    <source>
        <strain evidence="2 3">YIM 131853</strain>
    </source>
</reference>
<accession>A0A4S4FMG5</accession>
<name>A0A4S4FMG5_9MICO</name>
<organism evidence="2 3">
    <name type="scientific">Naasia lichenicola</name>
    <dbReference type="NCBI Taxonomy" id="2565933"/>
    <lineage>
        <taxon>Bacteria</taxon>
        <taxon>Bacillati</taxon>
        <taxon>Actinomycetota</taxon>
        <taxon>Actinomycetes</taxon>
        <taxon>Micrococcales</taxon>
        <taxon>Microbacteriaceae</taxon>
        <taxon>Naasia</taxon>
    </lineage>
</organism>
<dbReference type="RefSeq" id="WP_136426820.1">
    <property type="nucleotide sequence ID" value="NZ_SSSM01000003.1"/>
</dbReference>
<comment type="caution">
    <text evidence="2">The sequence shown here is derived from an EMBL/GenBank/DDBJ whole genome shotgun (WGS) entry which is preliminary data.</text>
</comment>
<feature type="region of interest" description="Disordered" evidence="1">
    <location>
        <begin position="83"/>
        <end position="115"/>
    </location>
</feature>
<dbReference type="Proteomes" id="UP000309133">
    <property type="component" value="Unassembled WGS sequence"/>
</dbReference>
<evidence type="ECO:0000313" key="2">
    <source>
        <dbReference type="EMBL" id="THG31700.1"/>
    </source>
</evidence>
<proteinExistence type="predicted"/>
<evidence type="ECO:0000313" key="3">
    <source>
        <dbReference type="Proteomes" id="UP000309133"/>
    </source>
</evidence>
<evidence type="ECO:0000256" key="1">
    <source>
        <dbReference type="SAM" id="MobiDB-lite"/>
    </source>
</evidence>
<dbReference type="AlphaFoldDB" id="A0A4S4FMG5"/>